<feature type="compositionally biased region" description="Polar residues" evidence="5">
    <location>
        <begin position="19"/>
        <end position="37"/>
    </location>
</feature>
<name>A0A9P4SJ50_9PEZI</name>
<feature type="compositionally biased region" description="Basic and acidic residues" evidence="5">
    <location>
        <begin position="1"/>
        <end position="15"/>
    </location>
</feature>
<proteinExistence type="predicted"/>
<feature type="transmembrane region" description="Helical" evidence="6">
    <location>
        <begin position="262"/>
        <end position="280"/>
    </location>
</feature>
<feature type="compositionally biased region" description="Basic and acidic residues" evidence="5">
    <location>
        <begin position="456"/>
        <end position="467"/>
    </location>
</feature>
<dbReference type="PANTHER" id="PTHR28304:SF2">
    <property type="entry name" value="PEROXISOMAL MEMBRANE PROTEIN PEX29"/>
    <property type="match status" value="1"/>
</dbReference>
<feature type="domain" description="TECPR1-like DysF" evidence="7">
    <location>
        <begin position="111"/>
        <end position="485"/>
    </location>
</feature>
<evidence type="ECO:0000313" key="9">
    <source>
        <dbReference type="Proteomes" id="UP000799429"/>
    </source>
</evidence>
<dbReference type="EMBL" id="MU006089">
    <property type="protein sequence ID" value="KAF2842752.1"/>
    <property type="molecule type" value="Genomic_DNA"/>
</dbReference>
<evidence type="ECO:0000256" key="1">
    <source>
        <dbReference type="ARBA" id="ARBA00004141"/>
    </source>
</evidence>
<evidence type="ECO:0000256" key="4">
    <source>
        <dbReference type="ARBA" id="ARBA00023136"/>
    </source>
</evidence>
<keyword evidence="4 6" id="KW-0472">Membrane</keyword>
<sequence length="498" mass="57257">MEKSPAHTLVNRDDPIPTISVSSSQYESTSPARNEPSSSKRESFRRNLSPNNLKGKLEDLKHDEMLGPKGSMQDRLFNMLLQQIVPVQESDEPGETPMDKRSRKYVDRPNFSLPLMSSNFRRFNSRIGVAFIFQNRMIRLFTWRAPTQTLSFLAIYTFLCLEPTLLAVLPLVGCLFFVMVPAYLARHPAPPTTLPTEAYPLTGPAIAPPPTVKPAPELSKDFFRNMRDLQNCMEDFSRLHDLAISVIAPPTNFSNESLSSTLFLSIFFLSCALFIVSHLLPWRGIFLILGWIAVCVGHSSVQELLHTPKANKLYHDNETKVTSWFDDFSTSDNLLSTRFEKREVEIFELQRHDLYSKDSEYEPFMFSSSPYTPLSPSRIAGDRPRGTRFFEDVEPPSGWRWSDKKWILDLLSREWVEERCISGVEIEIEGERWVTDIKYDDEKELGTRPSFNSKGKSKDSEARKSWEEGNGSGQKGEWRRRRWVRLVERRPLTESGLS</sequence>
<feature type="region of interest" description="Disordered" evidence="5">
    <location>
        <begin position="445"/>
        <end position="478"/>
    </location>
</feature>
<dbReference type="InterPro" id="IPR010482">
    <property type="entry name" value="TECPR1-like_DysF"/>
</dbReference>
<dbReference type="GO" id="GO:0005778">
    <property type="term" value="C:peroxisomal membrane"/>
    <property type="evidence" value="ECO:0007669"/>
    <property type="project" value="TreeGrafter"/>
</dbReference>
<feature type="region of interest" description="Disordered" evidence="5">
    <location>
        <begin position="1"/>
        <end position="65"/>
    </location>
</feature>
<organism evidence="8 9">
    <name type="scientific">Patellaria atrata CBS 101060</name>
    <dbReference type="NCBI Taxonomy" id="1346257"/>
    <lineage>
        <taxon>Eukaryota</taxon>
        <taxon>Fungi</taxon>
        <taxon>Dikarya</taxon>
        <taxon>Ascomycota</taxon>
        <taxon>Pezizomycotina</taxon>
        <taxon>Dothideomycetes</taxon>
        <taxon>Dothideomycetes incertae sedis</taxon>
        <taxon>Patellariales</taxon>
        <taxon>Patellariaceae</taxon>
        <taxon>Patellaria</taxon>
    </lineage>
</organism>
<evidence type="ECO:0000256" key="5">
    <source>
        <dbReference type="SAM" id="MobiDB-lite"/>
    </source>
</evidence>
<accession>A0A9P4SJ50</accession>
<dbReference type="PANTHER" id="PTHR28304">
    <property type="entry name" value="PEROXISOMAL MEMBRANE PROTEIN PEX29"/>
    <property type="match status" value="1"/>
</dbReference>
<evidence type="ECO:0000256" key="3">
    <source>
        <dbReference type="ARBA" id="ARBA00022989"/>
    </source>
</evidence>
<reference evidence="8" key="1">
    <citation type="journal article" date="2020" name="Stud. Mycol.">
        <title>101 Dothideomycetes genomes: a test case for predicting lifestyles and emergence of pathogens.</title>
        <authorList>
            <person name="Haridas S."/>
            <person name="Albert R."/>
            <person name="Binder M."/>
            <person name="Bloem J."/>
            <person name="Labutti K."/>
            <person name="Salamov A."/>
            <person name="Andreopoulos B."/>
            <person name="Baker S."/>
            <person name="Barry K."/>
            <person name="Bills G."/>
            <person name="Bluhm B."/>
            <person name="Cannon C."/>
            <person name="Castanera R."/>
            <person name="Culley D."/>
            <person name="Daum C."/>
            <person name="Ezra D."/>
            <person name="Gonzalez J."/>
            <person name="Henrissat B."/>
            <person name="Kuo A."/>
            <person name="Liang C."/>
            <person name="Lipzen A."/>
            <person name="Lutzoni F."/>
            <person name="Magnuson J."/>
            <person name="Mondo S."/>
            <person name="Nolan M."/>
            <person name="Ohm R."/>
            <person name="Pangilinan J."/>
            <person name="Park H.-J."/>
            <person name="Ramirez L."/>
            <person name="Alfaro M."/>
            <person name="Sun H."/>
            <person name="Tritt A."/>
            <person name="Yoshinaga Y."/>
            <person name="Zwiers L.-H."/>
            <person name="Turgeon B."/>
            <person name="Goodwin S."/>
            <person name="Spatafora J."/>
            <person name="Crous P."/>
            <person name="Grigoriev I."/>
        </authorList>
    </citation>
    <scope>NUCLEOTIDE SEQUENCE</scope>
    <source>
        <strain evidence="8">CBS 101060</strain>
    </source>
</reference>
<evidence type="ECO:0000256" key="2">
    <source>
        <dbReference type="ARBA" id="ARBA00022692"/>
    </source>
</evidence>
<protein>
    <submittedName>
        <fullName evidence="8">Pex24p-domain-containing protein</fullName>
    </submittedName>
</protein>
<feature type="transmembrane region" description="Helical" evidence="6">
    <location>
        <begin position="141"/>
        <end position="159"/>
    </location>
</feature>
<evidence type="ECO:0000256" key="6">
    <source>
        <dbReference type="SAM" id="Phobius"/>
    </source>
</evidence>
<feature type="compositionally biased region" description="Basic and acidic residues" evidence="5">
    <location>
        <begin position="55"/>
        <end position="65"/>
    </location>
</feature>
<keyword evidence="9" id="KW-1185">Reference proteome</keyword>
<dbReference type="GO" id="GO:0007031">
    <property type="term" value="P:peroxisome organization"/>
    <property type="evidence" value="ECO:0007669"/>
    <property type="project" value="UniProtKB-ARBA"/>
</dbReference>
<dbReference type="InterPro" id="IPR052816">
    <property type="entry name" value="Peroxisomal_Membrane_PEX28-32"/>
</dbReference>
<dbReference type="OrthoDB" id="74314at2759"/>
<keyword evidence="2 6" id="KW-0812">Transmembrane</keyword>
<feature type="transmembrane region" description="Helical" evidence="6">
    <location>
        <begin position="165"/>
        <end position="185"/>
    </location>
</feature>
<evidence type="ECO:0000259" key="7">
    <source>
        <dbReference type="Pfam" id="PF06398"/>
    </source>
</evidence>
<comment type="caution">
    <text evidence="8">The sequence shown here is derived from an EMBL/GenBank/DDBJ whole genome shotgun (WGS) entry which is preliminary data.</text>
</comment>
<dbReference type="AlphaFoldDB" id="A0A9P4SJ50"/>
<gene>
    <name evidence="8" type="ORF">M501DRAFT_1012150</name>
</gene>
<evidence type="ECO:0000313" key="8">
    <source>
        <dbReference type="EMBL" id="KAF2842752.1"/>
    </source>
</evidence>
<keyword evidence="3 6" id="KW-1133">Transmembrane helix</keyword>
<dbReference type="Pfam" id="PF06398">
    <property type="entry name" value="Pex24p"/>
    <property type="match status" value="1"/>
</dbReference>
<dbReference type="Proteomes" id="UP000799429">
    <property type="component" value="Unassembled WGS sequence"/>
</dbReference>
<comment type="subcellular location">
    <subcellularLocation>
        <location evidence="1">Membrane</location>
        <topology evidence="1">Multi-pass membrane protein</topology>
    </subcellularLocation>
</comment>